<dbReference type="InterPro" id="IPR036612">
    <property type="entry name" value="KH_dom_type_1_sf"/>
</dbReference>
<evidence type="ECO:0000256" key="6">
    <source>
        <dbReference type="PROSITE-ProRule" id="PRU00047"/>
    </source>
</evidence>
<feature type="compositionally biased region" description="Basic and acidic residues" evidence="8">
    <location>
        <begin position="270"/>
        <end position="280"/>
    </location>
</feature>
<keyword evidence="3" id="KW-0378">Hydrolase</keyword>
<keyword evidence="6" id="KW-0479">Metal-binding</keyword>
<dbReference type="PROSITE" id="PS51192">
    <property type="entry name" value="HELICASE_ATP_BIND_1"/>
    <property type="match status" value="1"/>
</dbReference>
<feature type="region of interest" description="Disordered" evidence="8">
    <location>
        <begin position="3702"/>
        <end position="3725"/>
    </location>
</feature>
<keyword evidence="5" id="KW-0067">ATP-binding</keyword>
<proteinExistence type="inferred from homology"/>
<dbReference type="SUPFAM" id="SSF52540">
    <property type="entry name" value="P-loop containing nucleoside triphosphate hydrolases"/>
    <property type="match status" value="1"/>
</dbReference>
<dbReference type="CDD" id="cd17917">
    <property type="entry name" value="DEXHc_RHA-like"/>
    <property type="match status" value="1"/>
</dbReference>
<keyword evidence="12" id="KW-1185">Reference proteome</keyword>
<evidence type="ECO:0000259" key="9">
    <source>
        <dbReference type="PROSITE" id="PS50158"/>
    </source>
</evidence>
<feature type="compositionally biased region" description="Basic and acidic residues" evidence="8">
    <location>
        <begin position="2277"/>
        <end position="2297"/>
    </location>
</feature>
<dbReference type="InterPro" id="IPR004087">
    <property type="entry name" value="KH_dom"/>
</dbReference>
<dbReference type="SUPFAM" id="SSF54791">
    <property type="entry name" value="Eukaryotic type KH-domain (KH-domain type I)"/>
    <property type="match status" value="3"/>
</dbReference>
<evidence type="ECO:0000256" key="3">
    <source>
        <dbReference type="ARBA" id="ARBA00022801"/>
    </source>
</evidence>
<keyword evidence="6" id="KW-0863">Zinc-finger</keyword>
<feature type="region of interest" description="Disordered" evidence="8">
    <location>
        <begin position="1479"/>
        <end position="1499"/>
    </location>
</feature>
<evidence type="ECO:0000256" key="4">
    <source>
        <dbReference type="ARBA" id="ARBA00022806"/>
    </source>
</evidence>
<dbReference type="PANTHER" id="PTHR18934:SF99">
    <property type="entry name" value="ATP-DEPENDENT RNA HELICASE DHX37-RELATED"/>
    <property type="match status" value="1"/>
</dbReference>
<dbReference type="PROSITE" id="PS00690">
    <property type="entry name" value="DEAH_ATP_HELICASE"/>
    <property type="match status" value="1"/>
</dbReference>
<feature type="domain" description="CCHC-type" evidence="9">
    <location>
        <begin position="255"/>
        <end position="270"/>
    </location>
</feature>
<feature type="compositionally biased region" description="Basic residues" evidence="8">
    <location>
        <begin position="1908"/>
        <end position="1936"/>
    </location>
</feature>
<gene>
    <name evidence="11" type="ORF">PCOR1329_LOCUS13999</name>
</gene>
<dbReference type="SMART" id="SM00322">
    <property type="entry name" value="KH"/>
    <property type="match status" value="3"/>
</dbReference>
<evidence type="ECO:0000256" key="7">
    <source>
        <dbReference type="PROSITE-ProRule" id="PRU00117"/>
    </source>
</evidence>
<keyword evidence="4" id="KW-0347">Helicase</keyword>
<dbReference type="PROSITE" id="PS50084">
    <property type="entry name" value="KH_TYPE_1"/>
    <property type="match status" value="3"/>
</dbReference>
<dbReference type="InterPro" id="IPR001878">
    <property type="entry name" value="Znf_CCHC"/>
</dbReference>
<dbReference type="InterPro" id="IPR004088">
    <property type="entry name" value="KH_dom_type_1"/>
</dbReference>
<evidence type="ECO:0000313" key="11">
    <source>
        <dbReference type="EMBL" id="CAK0808373.1"/>
    </source>
</evidence>
<feature type="compositionally biased region" description="Basic residues" evidence="8">
    <location>
        <begin position="1879"/>
        <end position="1900"/>
    </location>
</feature>
<organism evidence="11 12">
    <name type="scientific">Prorocentrum cordatum</name>
    <dbReference type="NCBI Taxonomy" id="2364126"/>
    <lineage>
        <taxon>Eukaryota</taxon>
        <taxon>Sar</taxon>
        <taxon>Alveolata</taxon>
        <taxon>Dinophyceae</taxon>
        <taxon>Prorocentrales</taxon>
        <taxon>Prorocentraceae</taxon>
        <taxon>Prorocentrum</taxon>
    </lineage>
</organism>
<feature type="region of interest" description="Disordered" evidence="8">
    <location>
        <begin position="2007"/>
        <end position="2053"/>
    </location>
</feature>
<dbReference type="PROSITE" id="PS50158">
    <property type="entry name" value="ZF_CCHC"/>
    <property type="match status" value="1"/>
</dbReference>
<evidence type="ECO:0000256" key="2">
    <source>
        <dbReference type="ARBA" id="ARBA00022741"/>
    </source>
</evidence>
<evidence type="ECO:0000313" key="12">
    <source>
        <dbReference type="Proteomes" id="UP001189429"/>
    </source>
</evidence>
<comment type="similarity">
    <text evidence="1">Belongs to the DEAD box helicase family. DEAH subfamily.</text>
</comment>
<feature type="compositionally biased region" description="Pro residues" evidence="8">
    <location>
        <begin position="3705"/>
        <end position="3723"/>
    </location>
</feature>
<keyword evidence="2" id="KW-0547">Nucleotide-binding</keyword>
<dbReference type="InterPro" id="IPR027417">
    <property type="entry name" value="P-loop_NTPase"/>
</dbReference>
<feature type="region of interest" description="Disordered" evidence="8">
    <location>
        <begin position="270"/>
        <end position="306"/>
    </location>
</feature>
<dbReference type="Proteomes" id="UP001189429">
    <property type="component" value="Unassembled WGS sequence"/>
</dbReference>
<evidence type="ECO:0000256" key="5">
    <source>
        <dbReference type="ARBA" id="ARBA00022840"/>
    </source>
</evidence>
<keyword evidence="6" id="KW-0862">Zinc</keyword>
<dbReference type="InterPro" id="IPR002464">
    <property type="entry name" value="DNA/RNA_helicase_DEAH_CS"/>
</dbReference>
<feature type="region of interest" description="Disordered" evidence="8">
    <location>
        <begin position="202"/>
        <end position="249"/>
    </location>
</feature>
<dbReference type="SMART" id="SM00487">
    <property type="entry name" value="DEXDc"/>
    <property type="match status" value="1"/>
</dbReference>
<feature type="compositionally biased region" description="Basic and acidic residues" evidence="8">
    <location>
        <begin position="1843"/>
        <end position="1878"/>
    </location>
</feature>
<keyword evidence="7" id="KW-0694">RNA-binding</keyword>
<comment type="caution">
    <text evidence="11">The sequence shown here is derived from an EMBL/GenBank/DDBJ whole genome shotgun (WGS) entry which is preliminary data.</text>
</comment>
<reference evidence="11" key="1">
    <citation type="submission" date="2023-10" db="EMBL/GenBank/DDBJ databases">
        <authorList>
            <person name="Chen Y."/>
            <person name="Shah S."/>
            <person name="Dougan E. K."/>
            <person name="Thang M."/>
            <person name="Chan C."/>
        </authorList>
    </citation>
    <scope>NUCLEOTIDE SEQUENCE [LARGE SCALE GENOMIC DNA]</scope>
</reference>
<evidence type="ECO:0000259" key="10">
    <source>
        <dbReference type="PROSITE" id="PS51192"/>
    </source>
</evidence>
<sequence length="3884" mass="417231">MAAIEVVDVRTDMRLQRFDGTGEKWGDWSLRFEAYTALPGFEEFMAAADQRQDPLLNDQLDERARQVSQRLWHLLTTYCEGKAMGVVKLLRKSGLEDKWAKDREAGVDFFQSLTASEAIVAEYVDQSGEAVSDNVKVSVLLEHAPDPYREVLRQAPEEVKLTFGAARSHIRGYYKQGRTSTHVPDVGGVVPMQVDAVRARLPNGMASGEGKTHKSDKSGGTSGRSQKGKDSKTQSNGRDGGKHGNNQPEVFDGECGYCGKWGHKRADCRKKADDSKKEPGHTPAVQGDAASPSGQQPADGTVKAASGYYDGKPDGWVFAVTAQTDGKVAKVGGSILVDSGSDDHLCRRRFVPEAPISAAVDAPRLFDVQQRPLPTAGLRGAEMTMKEGITATADFLVADVNDDLLSMGELLRQGFRFNHSLEDWLYMTKGHRSVQLTLERNSLRFPIVAAGPAAEAHRCLGAAERQDAATAPVLNADSSVGAMRARLRKLCVPIYGAKAELWDRPIVAEAAVRRSEAERARKQAVTEQLGCEECTRGKTPDTPRTHVALEDSERKAPLISFDFGFCKTADEGGGLAKVEGAYATMPVAFSSDAGVVKVIPCPSKSALPCAIEGIKQFAQRLETGKCRLRTDSEPASKAILDGVVAELTGKVIPELTPTHSSQSNPAEAAAKIAAGQTRVLRLDLGKRYGTKITAAMPIRAWMMRHAGWLHERYSRRAGGQSPHEMATGTPCKGDLCNFGEAAERRGLPPEAGASESMRARVAAVHELGVGDIDDPPDAFWEGISDEVEDPTEVMFDVDGQGELDKKLTLEHLQSLLDHGVGEDIPKSEARGMKRIAARWEKQWRWKPARLEWQRKVRFVCREFRWQEWRDDLFTPGSAPISNRLIDFAALKRGFEVMALDATGAFYRAPEHEDVVVDPPQEYLGRLQAEGKSTDIYWKLKRQLPGRRTAAPGWVEHMAGTLMGEMRMARCEVAPQFFYNSETEVVVELHMCDLRMAGPRGALEGFRDELGQRVTFSGGEIHEHGATCEHLEGLRARFEHGAELRANPKYLDYVVETLGLGGANTAGMCRSCVGALMYCAHDRADCQCQVSLLGRMPSGPTAGAFTALKWLARYLMGTRGAVNWPPRPTEGTNVELVGYGDSDWGIVATSSGVAEYYAATAVAEDLLYFKSLLEFMGFTVAATLLTDSSAARGIAKREKVGKVRSLEARVLWAQQAIKRKLMDLGTVGTDNNQADLGTNTIGYERFVKLRTMNGIYTDMGQVAESDHQSEEMDFEVGAAARVRRAPGAAASPNVTRSAPLAMITAAVALLQGCEGPATEYDGYCDAEVCSKDGAVVSDWTNYWLVLVVWTLVVATVFGYAGFRYASWGEQEWLLVQTQPGDAKDKKIDSGIGCMSSTSTKSTVDQSNRMRRTVGTQPQTTYKWRWATPRFQPLSISMHGAFLEAGPGVPLLTSDRQCAAQWAVVQIYCCRLMRINTDSLDNSDSNGSGAAESPCGESASQIQSAELDLRGEWLAGASGAGAPLLLFPCAKASVRDDKKKAERGLPKLPAGGSGPAGGARRPPAVGARAGGVAPSTSTRRQAPPAKACAWMGLRRGLALVAEALGDSSCLVVSGGTGSGKSTQIPQYLVDDFRPEGLGGPTDAASPKGDSGARWAEAPSSAASTADGTASEGPLSWARSARVVVTEPRRIAAIALAERVAFERGEPVGRSVGYSVRGDSSPPNRGLRGGTMEFCTVGILLRRLQRDPLLKEVSHVLVDEVHERDLMTDFLLILLKELLCVRSDLRVVLMSATLDVHTFTGYFWGCPCLEIPTGPRYEVQEVPGRFCKFSRPLLERARNAGPVEEPLDRRERSGSRKESPVKKKGKKSPEKKGKKSPEKGKKSPAKSRKLKARKSPAKSRSRSKTPPPAKVSRRSRSVRKAGVRTRSRSRRRSQSRRRLLGTILADSSAAAAPGDEDDDVPPPPAPRPADARGSRSLDAFTYAGSFGLWVFANVVLSHCSRCRDKLEVSRGVQSLQAPVDKEAPARAQEPAAERPPAEPDAERPRTGWDVQGPDPAGQRMVHEIVTAAASFANQLAASAIGGWAVRPDAPPCPACVCEPRLTCGACPGPAAAPVCPAVTCDCKGLECPACEAGQQRPGLSLSAALGSRLAAAAGFAAGAVWTRGCRRGARQPGLRPGLAALEEAPTGRGAGTMAAAAAAARLSLDIPEPQVAVNFDEDPNFRLEADALGNVLAAAPAEPGAAAAAAGLAADWRFADTAYEKFAETEQKTAAITMKQQRPCQEEEDKRRGHKDKDKNNKDKDKRRRAKTEALVEGAVASLNAMARCQPGRVLRAEEPRRLFDADIAPVQDAMLCNVARAAKQFVPAPVVAEEFPEGALAELAQCKSIYDLDGNSAQADYDPSKLKVLERASVPLGALDVAGDECRRYLEDPDNLIVLPPDELASVDAPVKAHWDKQFARPGAARREFIRRLDKVGLVAWRLRARAECGAFFVKKKEGMDLKGGFYQFRVGSVASWFSLGESFTAAEAGVTSVYSDEKACFVEMRRVVGHLVDHFSARRELLSCFCFVYRFIGDGAGPARRLDTATLEELRIIQGLLPLAVVELGRRELLGALPGGPEAVLEGALTDFARDYLLRDVADARARCVPERQPLVEVVGRVPTLSASWGDPRRWEAVVIGKWRKPDKIRNLEARAAIMGLQEYCGDPDHHSSVVLSLGDNMPEVLAIGRGRSRTWDLLPLVRRAGAWQVAANVRWARRHIETRSNPSDYGSRLPHLRPGEVRRGVAARQLGAGRPRAALCGAPGQLALSALGTPARGPDPLEREPPGRLRDRPPREPSDRRPPRQQQYFLELFAGCMRLTACVAALGLAVAVPVDLELGLVVAAATRKRYEQCYAAVAHAVGRLPKKDDYDAWGRIMVDYVEDLYRAGDAATAARYAFHGVAFVNDWPRRSPDPLPKTRLSILAFARSSPEHCRDPPAVELVLLVLDHFLDRAVGEDCLRMALVAAHGAISFDCYLRPSEGWAITVAPAGIDAKPAKNRRFDASVLVGAHDRMLKLPDLEKEYRAASAALGFRAIPHGLRHAGPSHDAVVHKVKIEGVQARGRWASLESCRIYTKPATLVRSLNAVSDDLLDRAGALKATFSRRLLSVLREGLGVPPSRGWTIAVAPAGIDAKPAKNRRFDASVLVGAHDRQWVCEVLELLAADLQPNDRVFRMLKLPDLEKEYRAASAALGFRAIPHGLRHAGPSHDAVVHKVKIEGVQARGRWASLESCRIYTKPATLVRSLNAVSDDLLDRAGALKATFSRRLLSVLREGLGAPPSRGGLKRRRGVTIVSSDSWRIVLTCSFCLEVSTLSATLGVPGCDEALLPGRARGCREALERPAQMFESRIPEPVYSQRPAAADAGAAPAGDAAAVSVALPGGLQLSPQGQVVPAAGTPAAQPAAPVLPLGHTVKQVQVKQSCVGYIIGKGGETLKGIQAQSGATVHIDQSTKELGYSLVRLTGPEQAVAAAEAFVTNKVAEVEREKSARESTSSEPQIAAADAAYELRIEQSYVGFILGRGGEQVKRIKTQTGANISIDQSTKEQGYSVARIQQGLGADSARALLESRIEQAREATLQHQVTFSGDEVIVPQSVVGFLIGKNGESLKQVRQQSGAVVVLNQDTKAQGYSVARFAGDPAAVEMAKSIVQAKMAEASTKQAGAAPAAPPVLQTLPAALPPAAPPGVPPPPPPAPPAVALSALASLQAFSTQPAGSTLVGAPAPPRVPIVLPPLREPPAPIVLPPCFAGAPQPQYASTAMPVVQTAPAGAGSGGGGGGEDGWTVGYGVPSPPPPPPPAAVVPSWPDAGTAMAPWQDAASFAPGVDDSSSFIIPGLDEVVASLPGSDMAPPPPPPPSW</sequence>
<dbReference type="Gene3D" id="3.30.1370.10">
    <property type="entry name" value="K Homology domain, type 1"/>
    <property type="match status" value="3"/>
</dbReference>
<protein>
    <submittedName>
        <fullName evidence="11">Uncharacterized protein</fullName>
    </submittedName>
</protein>
<evidence type="ECO:0000256" key="1">
    <source>
        <dbReference type="ARBA" id="ARBA00008792"/>
    </source>
</evidence>
<feature type="compositionally biased region" description="Basic and acidic residues" evidence="8">
    <location>
        <begin position="2028"/>
        <end position="2043"/>
    </location>
</feature>
<feature type="region of interest" description="Disordered" evidence="8">
    <location>
        <begin position="2801"/>
        <end position="2836"/>
    </location>
</feature>
<feature type="region of interest" description="Disordered" evidence="8">
    <location>
        <begin position="2268"/>
        <end position="2306"/>
    </location>
</feature>
<feature type="compositionally biased region" description="Low complexity" evidence="8">
    <location>
        <begin position="1655"/>
        <end position="1668"/>
    </location>
</feature>
<dbReference type="InterPro" id="IPR014001">
    <property type="entry name" value="Helicase_ATP-bd"/>
</dbReference>
<feature type="region of interest" description="Disordered" evidence="8">
    <location>
        <begin position="1837"/>
        <end position="1970"/>
    </location>
</feature>
<feature type="region of interest" description="Disordered" evidence="8">
    <location>
        <begin position="1536"/>
        <end position="1582"/>
    </location>
</feature>
<dbReference type="Gene3D" id="3.40.50.300">
    <property type="entry name" value="P-loop containing nucleotide triphosphate hydrolases"/>
    <property type="match status" value="1"/>
</dbReference>
<dbReference type="Pfam" id="PF00013">
    <property type="entry name" value="KH_1"/>
    <property type="match status" value="3"/>
</dbReference>
<accession>A0ABN9QR34</accession>
<dbReference type="PANTHER" id="PTHR18934">
    <property type="entry name" value="ATP-DEPENDENT RNA HELICASE"/>
    <property type="match status" value="1"/>
</dbReference>
<feature type="domain" description="Helicase ATP-binding" evidence="10">
    <location>
        <begin position="1599"/>
        <end position="1809"/>
    </location>
</feature>
<evidence type="ECO:0000256" key="8">
    <source>
        <dbReference type="SAM" id="MobiDB-lite"/>
    </source>
</evidence>
<name>A0ABN9QR34_9DINO</name>
<feature type="compositionally biased region" description="Basic and acidic residues" evidence="8">
    <location>
        <begin position="2811"/>
        <end position="2834"/>
    </location>
</feature>
<dbReference type="EMBL" id="CAUYUJ010004158">
    <property type="protein sequence ID" value="CAK0808373.1"/>
    <property type="molecule type" value="Genomic_DNA"/>
</dbReference>
<feature type="compositionally biased region" description="Low complexity" evidence="8">
    <location>
        <begin position="1556"/>
        <end position="1573"/>
    </location>
</feature>
<feature type="region of interest" description="Disordered" evidence="8">
    <location>
        <begin position="1631"/>
        <end position="1670"/>
    </location>
</feature>
<dbReference type="CDD" id="cd00105">
    <property type="entry name" value="KH-I"/>
    <property type="match status" value="3"/>
</dbReference>